<sequence length="79" mass="8228">MSMDDTNRSFSGSHRRERATRGAFYLWMAAYAAIVVAIVAVHAIGGASAPDGEPTRQATRSGVSLGPVIPIVAQADVNG</sequence>
<accession>A0ABV2QYG7</accession>
<keyword evidence="1" id="KW-1133">Transmembrane helix</keyword>
<comment type="caution">
    <text evidence="2">The sequence shown here is derived from an EMBL/GenBank/DDBJ whole genome shotgun (WGS) entry which is preliminary data.</text>
</comment>
<reference evidence="2 3" key="1">
    <citation type="submission" date="2024-06" db="EMBL/GenBank/DDBJ databases">
        <title>Sorghum-associated microbial communities from plants grown in Nebraska, USA.</title>
        <authorList>
            <person name="Schachtman D."/>
        </authorList>
    </citation>
    <scope>NUCLEOTIDE SEQUENCE [LARGE SCALE GENOMIC DNA]</scope>
    <source>
        <strain evidence="2 3">3207</strain>
    </source>
</reference>
<gene>
    <name evidence="2" type="ORF">ABIE08_001947</name>
</gene>
<keyword evidence="1" id="KW-0472">Membrane</keyword>
<dbReference type="Proteomes" id="UP001549321">
    <property type="component" value="Unassembled WGS sequence"/>
</dbReference>
<evidence type="ECO:0000256" key="1">
    <source>
        <dbReference type="SAM" id="Phobius"/>
    </source>
</evidence>
<name>A0ABV2QYG7_9HYPH</name>
<organism evidence="2 3">
    <name type="scientific">Kaistia defluvii</name>
    <dbReference type="NCBI Taxonomy" id="410841"/>
    <lineage>
        <taxon>Bacteria</taxon>
        <taxon>Pseudomonadati</taxon>
        <taxon>Pseudomonadota</taxon>
        <taxon>Alphaproteobacteria</taxon>
        <taxon>Hyphomicrobiales</taxon>
        <taxon>Kaistiaceae</taxon>
        <taxon>Kaistia</taxon>
    </lineage>
</organism>
<proteinExistence type="predicted"/>
<keyword evidence="3" id="KW-1185">Reference proteome</keyword>
<feature type="transmembrane region" description="Helical" evidence="1">
    <location>
        <begin position="24"/>
        <end position="44"/>
    </location>
</feature>
<dbReference type="EMBL" id="JBEPSM010000001">
    <property type="protein sequence ID" value="MET4634034.1"/>
    <property type="molecule type" value="Genomic_DNA"/>
</dbReference>
<protein>
    <submittedName>
        <fullName evidence="2">Uncharacterized membrane protein YhaH (DUF805 family)</fullName>
    </submittedName>
</protein>
<evidence type="ECO:0000313" key="3">
    <source>
        <dbReference type="Proteomes" id="UP001549321"/>
    </source>
</evidence>
<evidence type="ECO:0000313" key="2">
    <source>
        <dbReference type="EMBL" id="MET4634034.1"/>
    </source>
</evidence>
<keyword evidence="1" id="KW-0812">Transmembrane</keyword>